<evidence type="ECO:0000256" key="1">
    <source>
        <dbReference type="SAM" id="MobiDB-lite"/>
    </source>
</evidence>
<sequence length="20" mass="2233">MVSLSRMTEHSGNRHSSEMG</sequence>
<evidence type="ECO:0000313" key="2">
    <source>
        <dbReference type="EMBL" id="JAH63971.1"/>
    </source>
</evidence>
<organism evidence="2">
    <name type="scientific">Anguilla anguilla</name>
    <name type="common">European freshwater eel</name>
    <name type="synonym">Muraena anguilla</name>
    <dbReference type="NCBI Taxonomy" id="7936"/>
    <lineage>
        <taxon>Eukaryota</taxon>
        <taxon>Metazoa</taxon>
        <taxon>Chordata</taxon>
        <taxon>Craniata</taxon>
        <taxon>Vertebrata</taxon>
        <taxon>Euteleostomi</taxon>
        <taxon>Actinopterygii</taxon>
        <taxon>Neopterygii</taxon>
        <taxon>Teleostei</taxon>
        <taxon>Anguilliformes</taxon>
        <taxon>Anguillidae</taxon>
        <taxon>Anguilla</taxon>
    </lineage>
</organism>
<protein>
    <submittedName>
        <fullName evidence="2">Uncharacterized protein</fullName>
    </submittedName>
</protein>
<dbReference type="AlphaFoldDB" id="A0A0E9UDW2"/>
<reference evidence="2" key="1">
    <citation type="submission" date="2014-11" db="EMBL/GenBank/DDBJ databases">
        <authorList>
            <person name="Amaro Gonzalez C."/>
        </authorList>
    </citation>
    <scope>NUCLEOTIDE SEQUENCE</scope>
</reference>
<name>A0A0E9UDW2_ANGAN</name>
<feature type="region of interest" description="Disordered" evidence="1">
    <location>
        <begin position="1"/>
        <end position="20"/>
    </location>
</feature>
<accession>A0A0E9UDW2</accession>
<feature type="compositionally biased region" description="Basic and acidic residues" evidence="1">
    <location>
        <begin position="7"/>
        <end position="20"/>
    </location>
</feature>
<proteinExistence type="predicted"/>
<reference evidence="2" key="2">
    <citation type="journal article" date="2015" name="Fish Shellfish Immunol.">
        <title>Early steps in the European eel (Anguilla anguilla)-Vibrio vulnificus interaction in the gills: Role of the RtxA13 toxin.</title>
        <authorList>
            <person name="Callol A."/>
            <person name="Pajuelo D."/>
            <person name="Ebbesson L."/>
            <person name="Teles M."/>
            <person name="MacKenzie S."/>
            <person name="Amaro C."/>
        </authorList>
    </citation>
    <scope>NUCLEOTIDE SEQUENCE</scope>
</reference>
<dbReference type="EMBL" id="GBXM01044606">
    <property type="protein sequence ID" value="JAH63971.1"/>
    <property type="molecule type" value="Transcribed_RNA"/>
</dbReference>